<evidence type="ECO:0000259" key="5">
    <source>
        <dbReference type="PROSITE" id="PS50048"/>
    </source>
</evidence>
<protein>
    <submittedName>
        <fullName evidence="6">Zn(II)2Cys6 transcription factor</fullName>
    </submittedName>
</protein>
<dbReference type="PANTHER" id="PTHR38791:SF5">
    <property type="entry name" value="TRANSCRIPTION FACTOR DBAG-RELATED"/>
    <property type="match status" value="1"/>
</dbReference>
<keyword evidence="1" id="KW-0805">Transcription regulation</keyword>
<dbReference type="PROSITE" id="PS50048">
    <property type="entry name" value="ZN2_CY6_FUNGAL_2"/>
    <property type="match status" value="1"/>
</dbReference>
<evidence type="ECO:0000256" key="2">
    <source>
        <dbReference type="ARBA" id="ARBA00023125"/>
    </source>
</evidence>
<evidence type="ECO:0000256" key="4">
    <source>
        <dbReference type="ARBA" id="ARBA00023242"/>
    </source>
</evidence>
<dbReference type="CDD" id="cd00067">
    <property type="entry name" value="GAL4"/>
    <property type="match status" value="1"/>
</dbReference>
<evidence type="ECO:0000313" key="7">
    <source>
        <dbReference type="Proteomes" id="UP000326565"/>
    </source>
</evidence>
<dbReference type="GO" id="GO:0000981">
    <property type="term" value="F:DNA-binding transcription factor activity, RNA polymerase II-specific"/>
    <property type="evidence" value="ECO:0007669"/>
    <property type="project" value="InterPro"/>
</dbReference>
<dbReference type="InterPro" id="IPR021858">
    <property type="entry name" value="Fun_TF"/>
</dbReference>
<name>A0A5N5WNP5_9EURO</name>
<dbReference type="GO" id="GO:0009893">
    <property type="term" value="P:positive regulation of metabolic process"/>
    <property type="evidence" value="ECO:0007669"/>
    <property type="project" value="UniProtKB-ARBA"/>
</dbReference>
<dbReference type="EMBL" id="ML732314">
    <property type="protein sequence ID" value="KAB8070103.1"/>
    <property type="molecule type" value="Genomic_DNA"/>
</dbReference>
<dbReference type="SMART" id="SM00066">
    <property type="entry name" value="GAL4"/>
    <property type="match status" value="1"/>
</dbReference>
<dbReference type="Proteomes" id="UP000326565">
    <property type="component" value="Unassembled WGS sequence"/>
</dbReference>
<dbReference type="Pfam" id="PF00172">
    <property type="entry name" value="Zn_clus"/>
    <property type="match status" value="1"/>
</dbReference>
<proteinExistence type="predicted"/>
<dbReference type="Gene3D" id="4.10.240.10">
    <property type="entry name" value="Zn(2)-C6 fungal-type DNA-binding domain"/>
    <property type="match status" value="1"/>
</dbReference>
<dbReference type="InterPro" id="IPR053175">
    <property type="entry name" value="DHMBA_Reg_Transcription_Factor"/>
</dbReference>
<dbReference type="AlphaFoldDB" id="A0A5N5WNP5"/>
<evidence type="ECO:0000256" key="3">
    <source>
        <dbReference type="ARBA" id="ARBA00023163"/>
    </source>
</evidence>
<gene>
    <name evidence="6" type="ORF">BDV29DRAFT_38952</name>
</gene>
<evidence type="ECO:0000313" key="6">
    <source>
        <dbReference type="EMBL" id="KAB8070103.1"/>
    </source>
</evidence>
<dbReference type="Pfam" id="PF11951">
    <property type="entry name" value="Fungal_trans_2"/>
    <property type="match status" value="1"/>
</dbReference>
<dbReference type="SUPFAM" id="SSF57701">
    <property type="entry name" value="Zn2/Cys6 DNA-binding domain"/>
    <property type="match status" value="1"/>
</dbReference>
<keyword evidence="4" id="KW-0539">Nucleus</keyword>
<sequence>MVYRGKPSPACEPCRARRSKCDQRRPACSQCIRMRRECSGYRDLDALSFHDQSNEVIGKVCGRQNVDTDKQALSCRTRQSSPTTVKGHLQPTLAMLQSTSFPVNDQAAGFVFAHYVRSAKHARGHLDFLPSLLQTDTSPAVTASLAAVGLASLANIHMSPDIMLAARHEYSAALAATRAALCDRVCAQSDSTLAAVELLSMFEIVTCQGPPLIGRWLSHIEGGVKLIELRGSDQLRRTAGLELFTQLRLQIVLGNIYKKEYTPSWLIKLSRKAVAERGDSGDQVLDYFFRILVNVGNLIAVIRERAFDNPVTVLQKALHMDSELLTWAMSVDPRWRYTEVKITKSNDESQTLHPIYGDHYHVYPSITVSMVWINYRFTRIILNGIIAFLCGLVERESGHTYPDGPSEQQSTDIARQLAEDICASVPYQLGITGSSDGSTLGIPFAGGVLRLMWPLFIASDCLGSTPKMRVWVAQCLDKIGHGVGINMALTMAQILRDDLQLNWLSVGEPTITKRPRQSFIVRAEA</sequence>
<keyword evidence="7" id="KW-1185">Reference proteome</keyword>
<dbReference type="InterPro" id="IPR036864">
    <property type="entry name" value="Zn2-C6_fun-type_DNA-bd_sf"/>
</dbReference>
<evidence type="ECO:0000256" key="1">
    <source>
        <dbReference type="ARBA" id="ARBA00023015"/>
    </source>
</evidence>
<dbReference type="PANTHER" id="PTHR38791">
    <property type="entry name" value="ZN(II)2CYS6 TRANSCRIPTION FACTOR (EUROFUNG)-RELATED-RELATED"/>
    <property type="match status" value="1"/>
</dbReference>
<keyword evidence="3" id="KW-0804">Transcription</keyword>
<feature type="domain" description="Zn(2)-C6 fungal-type" evidence="5">
    <location>
        <begin position="10"/>
        <end position="39"/>
    </location>
</feature>
<dbReference type="PROSITE" id="PS00463">
    <property type="entry name" value="ZN2_CY6_FUNGAL_1"/>
    <property type="match status" value="1"/>
</dbReference>
<accession>A0A5N5WNP5</accession>
<dbReference type="GO" id="GO:0008270">
    <property type="term" value="F:zinc ion binding"/>
    <property type="evidence" value="ECO:0007669"/>
    <property type="project" value="InterPro"/>
</dbReference>
<dbReference type="GO" id="GO:0003677">
    <property type="term" value="F:DNA binding"/>
    <property type="evidence" value="ECO:0007669"/>
    <property type="project" value="UniProtKB-KW"/>
</dbReference>
<dbReference type="OrthoDB" id="5429770at2759"/>
<keyword evidence="2" id="KW-0238">DNA-binding</keyword>
<organism evidence="6 7">
    <name type="scientific">Aspergillus leporis</name>
    <dbReference type="NCBI Taxonomy" id="41062"/>
    <lineage>
        <taxon>Eukaryota</taxon>
        <taxon>Fungi</taxon>
        <taxon>Dikarya</taxon>
        <taxon>Ascomycota</taxon>
        <taxon>Pezizomycotina</taxon>
        <taxon>Eurotiomycetes</taxon>
        <taxon>Eurotiomycetidae</taxon>
        <taxon>Eurotiales</taxon>
        <taxon>Aspergillaceae</taxon>
        <taxon>Aspergillus</taxon>
        <taxon>Aspergillus subgen. Circumdati</taxon>
    </lineage>
</organism>
<reference evidence="6 7" key="1">
    <citation type="submission" date="2019-04" db="EMBL/GenBank/DDBJ databases">
        <title>Friends and foes A comparative genomics study of 23 Aspergillus species from section Flavi.</title>
        <authorList>
            <consortium name="DOE Joint Genome Institute"/>
            <person name="Kjaerbolling I."/>
            <person name="Vesth T."/>
            <person name="Frisvad J.C."/>
            <person name="Nybo J.L."/>
            <person name="Theobald S."/>
            <person name="Kildgaard S."/>
            <person name="Isbrandt T."/>
            <person name="Kuo A."/>
            <person name="Sato A."/>
            <person name="Lyhne E.K."/>
            <person name="Kogle M.E."/>
            <person name="Wiebenga A."/>
            <person name="Kun R.S."/>
            <person name="Lubbers R.J."/>
            <person name="Makela M.R."/>
            <person name="Barry K."/>
            <person name="Chovatia M."/>
            <person name="Clum A."/>
            <person name="Daum C."/>
            <person name="Haridas S."/>
            <person name="He G."/>
            <person name="LaButti K."/>
            <person name="Lipzen A."/>
            <person name="Mondo S."/>
            <person name="Riley R."/>
            <person name="Salamov A."/>
            <person name="Simmons B.A."/>
            <person name="Magnuson J.K."/>
            <person name="Henrissat B."/>
            <person name="Mortensen U.H."/>
            <person name="Larsen T.O."/>
            <person name="Devries R.P."/>
            <person name="Grigoriev I.V."/>
            <person name="Machida M."/>
            <person name="Baker S.E."/>
            <person name="Andersen M.R."/>
        </authorList>
    </citation>
    <scope>NUCLEOTIDE SEQUENCE [LARGE SCALE GENOMIC DNA]</scope>
    <source>
        <strain evidence="6 7">CBS 151.66</strain>
    </source>
</reference>
<dbReference type="InterPro" id="IPR001138">
    <property type="entry name" value="Zn2Cys6_DnaBD"/>
</dbReference>